<evidence type="ECO:0000313" key="2">
    <source>
        <dbReference type="EMBL" id="MDH6214200.1"/>
    </source>
</evidence>
<proteinExistence type="predicted"/>
<gene>
    <name evidence="2" type="ORF">M2283_001483</name>
</gene>
<keyword evidence="1" id="KW-0812">Transmembrane</keyword>
<dbReference type="RefSeq" id="WP_280875257.1">
    <property type="nucleotide sequence ID" value="NZ_JARXVH010000002.1"/>
</dbReference>
<accession>A0ABT6LD13</accession>
<sequence>MEAVLTSAVAIVGTLLGVGFSYLVQHRMTTRNERFSRWRFLQEERMAAYSAYAASLAQCRRSELDRWHRAQENPGSAEATDARLESYRLRGVARQELFRIRLVAQAPDLVRLAEEALHQVSAIHEAHDEQACHRSGHDARRAVEDFAHAAGQQITS</sequence>
<comment type="caution">
    <text evidence="2">The sequence shown here is derived from an EMBL/GenBank/DDBJ whole genome shotgun (WGS) entry which is preliminary data.</text>
</comment>
<feature type="transmembrane region" description="Helical" evidence="1">
    <location>
        <begin position="6"/>
        <end position="24"/>
    </location>
</feature>
<reference evidence="2 3" key="1">
    <citation type="submission" date="2023-04" db="EMBL/GenBank/DDBJ databases">
        <title>Forest soil microbial communities from Buena Vista Peninsula, Colon Province, Panama.</title>
        <authorList>
            <person name="Bouskill N."/>
        </authorList>
    </citation>
    <scope>NUCLEOTIDE SEQUENCE [LARGE SCALE GENOMIC DNA]</scope>
    <source>
        <strain evidence="2 3">GGS1</strain>
    </source>
</reference>
<keyword evidence="3" id="KW-1185">Reference proteome</keyword>
<dbReference type="EMBL" id="JARXVH010000002">
    <property type="protein sequence ID" value="MDH6214200.1"/>
    <property type="molecule type" value="Genomic_DNA"/>
</dbReference>
<protein>
    <submittedName>
        <fullName evidence="2">Membrane protein YccC</fullName>
    </submittedName>
</protein>
<evidence type="ECO:0000313" key="3">
    <source>
        <dbReference type="Proteomes" id="UP001160499"/>
    </source>
</evidence>
<name>A0ABT6LD13_9ACTN</name>
<keyword evidence="1" id="KW-0472">Membrane</keyword>
<organism evidence="2 3">
    <name type="scientific">Streptomyces pseudovenezuelae</name>
    <dbReference type="NCBI Taxonomy" id="67350"/>
    <lineage>
        <taxon>Bacteria</taxon>
        <taxon>Bacillati</taxon>
        <taxon>Actinomycetota</taxon>
        <taxon>Actinomycetes</taxon>
        <taxon>Kitasatosporales</taxon>
        <taxon>Streptomycetaceae</taxon>
        <taxon>Streptomyces</taxon>
        <taxon>Streptomyces aurantiacus group</taxon>
    </lineage>
</organism>
<keyword evidence="1" id="KW-1133">Transmembrane helix</keyword>
<dbReference type="Proteomes" id="UP001160499">
    <property type="component" value="Unassembled WGS sequence"/>
</dbReference>
<evidence type="ECO:0000256" key="1">
    <source>
        <dbReference type="SAM" id="Phobius"/>
    </source>
</evidence>